<evidence type="ECO:0000313" key="2">
    <source>
        <dbReference type="Proteomes" id="UP001206925"/>
    </source>
</evidence>
<evidence type="ECO:0000313" key="1">
    <source>
        <dbReference type="EMBL" id="KAI7745064.1"/>
    </source>
</evidence>
<dbReference type="AlphaFoldDB" id="A0AAD5CNT3"/>
<organism evidence="1 2">
    <name type="scientific">Ambrosia artemisiifolia</name>
    <name type="common">Common ragweed</name>
    <dbReference type="NCBI Taxonomy" id="4212"/>
    <lineage>
        <taxon>Eukaryota</taxon>
        <taxon>Viridiplantae</taxon>
        <taxon>Streptophyta</taxon>
        <taxon>Embryophyta</taxon>
        <taxon>Tracheophyta</taxon>
        <taxon>Spermatophyta</taxon>
        <taxon>Magnoliopsida</taxon>
        <taxon>eudicotyledons</taxon>
        <taxon>Gunneridae</taxon>
        <taxon>Pentapetalae</taxon>
        <taxon>asterids</taxon>
        <taxon>campanulids</taxon>
        <taxon>Asterales</taxon>
        <taxon>Asteraceae</taxon>
        <taxon>Asteroideae</taxon>
        <taxon>Heliantheae alliance</taxon>
        <taxon>Heliantheae</taxon>
        <taxon>Ambrosia</taxon>
    </lineage>
</organism>
<dbReference type="Proteomes" id="UP001206925">
    <property type="component" value="Unassembled WGS sequence"/>
</dbReference>
<protein>
    <submittedName>
        <fullName evidence="1">Uncharacterized protein</fullName>
    </submittedName>
</protein>
<gene>
    <name evidence="1" type="ORF">M8C21_034030</name>
</gene>
<comment type="caution">
    <text evidence="1">The sequence shown here is derived from an EMBL/GenBank/DDBJ whole genome shotgun (WGS) entry which is preliminary data.</text>
</comment>
<sequence>MSIQKTAPIIKAVTLLNHECVLTITRKSLPVPTTSFLNPGHLTSTAHAHFHSQTILPMSHTFRMTSHSHTSASRSLSTVAPLK</sequence>
<accession>A0AAD5CNT3</accession>
<keyword evidence="2" id="KW-1185">Reference proteome</keyword>
<name>A0AAD5CNT3_AMBAR</name>
<reference evidence="1" key="1">
    <citation type="submission" date="2022-06" db="EMBL/GenBank/DDBJ databases">
        <title>Uncovering the hologenomic basis of an extraordinary plant invasion.</title>
        <authorList>
            <person name="Bieker V.C."/>
            <person name="Martin M.D."/>
            <person name="Gilbert T."/>
            <person name="Hodgins K."/>
            <person name="Battlay P."/>
            <person name="Petersen B."/>
            <person name="Wilson J."/>
        </authorList>
    </citation>
    <scope>NUCLEOTIDE SEQUENCE</scope>
    <source>
        <strain evidence="1">AA19_3_7</strain>
        <tissue evidence="1">Leaf</tissue>
    </source>
</reference>
<dbReference type="EMBL" id="JAMZMK010007371">
    <property type="protein sequence ID" value="KAI7745064.1"/>
    <property type="molecule type" value="Genomic_DNA"/>
</dbReference>
<proteinExistence type="predicted"/>